<protein>
    <submittedName>
        <fullName evidence="2">Uncharacterized protein</fullName>
    </submittedName>
</protein>
<evidence type="ECO:0000313" key="5">
    <source>
        <dbReference type="Proteomes" id="UP000483820"/>
    </source>
</evidence>
<dbReference type="FunCoup" id="E3MJP3">
    <property type="interactions" value="1762"/>
</dbReference>
<dbReference type="EMBL" id="WUAV01000006">
    <property type="protein sequence ID" value="KAF1748920.1"/>
    <property type="molecule type" value="Genomic_DNA"/>
</dbReference>
<sequence>MAAPIVSSSPPFNMDQINQINAFFSSTAGVITFSAIWLFCVIALILITGWLLTRQEEENRISDSAREREAQGHTLLNGSAVDPPVDIDLPTIRTNEEIGKYHRMI</sequence>
<dbReference type="Proteomes" id="UP000483820">
    <property type="component" value="Chromosome X"/>
</dbReference>
<dbReference type="OrthoDB" id="5783675at2759"/>
<dbReference type="Proteomes" id="UP000008281">
    <property type="component" value="Unassembled WGS sequence"/>
</dbReference>
<proteinExistence type="predicted"/>
<dbReference type="HOGENOM" id="CLU_2239109_0_0_1"/>
<name>E3MJP3_CAERE</name>
<dbReference type="AlphaFoldDB" id="E3MJP3"/>
<dbReference type="KEGG" id="crq:GCK72_025387"/>
<reference evidence="2" key="1">
    <citation type="submission" date="2007-07" db="EMBL/GenBank/DDBJ databases">
        <title>PCAP assembly of the Caenorhabditis remanei genome.</title>
        <authorList>
            <consortium name="The Caenorhabditis remanei Sequencing Consortium"/>
            <person name="Wilson R.K."/>
        </authorList>
    </citation>
    <scope>NUCLEOTIDE SEQUENCE [LARGE SCALE GENOMIC DNA]</scope>
    <source>
        <strain evidence="2">PB4641</strain>
    </source>
</reference>
<organism evidence="4">
    <name type="scientific">Caenorhabditis remanei</name>
    <name type="common">Caenorhabditis vulgaris</name>
    <dbReference type="NCBI Taxonomy" id="31234"/>
    <lineage>
        <taxon>Eukaryota</taxon>
        <taxon>Metazoa</taxon>
        <taxon>Ecdysozoa</taxon>
        <taxon>Nematoda</taxon>
        <taxon>Chromadorea</taxon>
        <taxon>Rhabditida</taxon>
        <taxon>Rhabditina</taxon>
        <taxon>Rhabditomorpha</taxon>
        <taxon>Rhabditoidea</taxon>
        <taxon>Rhabditidae</taxon>
        <taxon>Peloderinae</taxon>
        <taxon>Caenorhabditis</taxon>
    </lineage>
</organism>
<dbReference type="OMA" id="IICKNER"/>
<evidence type="ECO:0000313" key="4">
    <source>
        <dbReference type="Proteomes" id="UP000008281"/>
    </source>
</evidence>
<feature type="transmembrane region" description="Helical" evidence="1">
    <location>
        <begin position="20"/>
        <end position="52"/>
    </location>
</feature>
<keyword evidence="1" id="KW-1133">Transmembrane helix</keyword>
<gene>
    <name evidence="2" type="ORF">CRE_19173</name>
    <name evidence="3" type="ORF">GCK72_025387</name>
</gene>
<dbReference type="eggNOG" id="ENOG502TISR">
    <property type="taxonomic scope" value="Eukaryota"/>
</dbReference>
<keyword evidence="1" id="KW-0472">Membrane</keyword>
<dbReference type="GeneID" id="9819650"/>
<reference evidence="3 5" key="2">
    <citation type="submission" date="2019-12" db="EMBL/GenBank/DDBJ databases">
        <title>Chromosome-level assembly of the Caenorhabditis remanei genome.</title>
        <authorList>
            <person name="Teterina A.A."/>
            <person name="Willis J.H."/>
            <person name="Phillips P.C."/>
        </authorList>
    </citation>
    <scope>NUCLEOTIDE SEQUENCE [LARGE SCALE GENOMIC DNA]</scope>
    <source>
        <strain evidence="3 5">PX506</strain>
        <tissue evidence="3">Whole organism</tissue>
    </source>
</reference>
<evidence type="ECO:0000256" key="1">
    <source>
        <dbReference type="SAM" id="Phobius"/>
    </source>
</evidence>
<evidence type="ECO:0000313" key="2">
    <source>
        <dbReference type="EMBL" id="EFP03591.1"/>
    </source>
</evidence>
<dbReference type="CTD" id="9819650"/>
<dbReference type="EMBL" id="DS268450">
    <property type="protein sequence ID" value="EFP03591.1"/>
    <property type="molecule type" value="Genomic_DNA"/>
</dbReference>
<dbReference type="RefSeq" id="XP_003103620.1">
    <property type="nucleotide sequence ID" value="XM_003103572.1"/>
</dbReference>
<evidence type="ECO:0000313" key="3">
    <source>
        <dbReference type="EMBL" id="KAF1748920.1"/>
    </source>
</evidence>
<keyword evidence="1" id="KW-0812">Transmembrane</keyword>
<keyword evidence="4" id="KW-1185">Reference proteome</keyword>
<accession>E3MJP3</accession>